<dbReference type="InterPro" id="IPR028082">
    <property type="entry name" value="Peripla_BP_I"/>
</dbReference>
<evidence type="ECO:0000256" key="4">
    <source>
        <dbReference type="ARBA" id="ARBA00023136"/>
    </source>
</evidence>
<evidence type="ECO:0000256" key="2">
    <source>
        <dbReference type="ARBA" id="ARBA00022692"/>
    </source>
</evidence>
<evidence type="ECO:0000313" key="7">
    <source>
        <dbReference type="Proteomes" id="UP000271889"/>
    </source>
</evidence>
<dbReference type="Pfam" id="PF01094">
    <property type="entry name" value="ANF_receptor"/>
    <property type="match status" value="1"/>
</dbReference>
<dbReference type="Gene3D" id="3.40.50.2300">
    <property type="match status" value="1"/>
</dbReference>
<comment type="subcellular location">
    <subcellularLocation>
        <location evidence="1">Membrane</location>
    </subcellularLocation>
</comment>
<dbReference type="EMBL" id="UYRV01121738">
    <property type="protein sequence ID" value="VDN32926.1"/>
    <property type="molecule type" value="Genomic_DNA"/>
</dbReference>
<evidence type="ECO:0000259" key="5">
    <source>
        <dbReference type="Pfam" id="PF01094"/>
    </source>
</evidence>
<dbReference type="OrthoDB" id="5851278at2759"/>
<dbReference type="InterPro" id="IPR001828">
    <property type="entry name" value="ANF_lig-bd_rcpt"/>
</dbReference>
<dbReference type="Proteomes" id="UP000271889">
    <property type="component" value="Unassembled WGS sequence"/>
</dbReference>
<keyword evidence="7" id="KW-1185">Reference proteome</keyword>
<proteinExistence type="predicted"/>
<reference evidence="6 7" key="1">
    <citation type="submission" date="2018-11" db="EMBL/GenBank/DDBJ databases">
        <authorList>
            <consortium name="Pathogen Informatics"/>
        </authorList>
    </citation>
    <scope>NUCLEOTIDE SEQUENCE [LARGE SCALE GENOMIC DNA]</scope>
</reference>
<dbReference type="InterPro" id="IPR052612">
    <property type="entry name" value="ANP_Clearance_Receptor"/>
</dbReference>
<dbReference type="AlphaFoldDB" id="A0A3P7QPE4"/>
<protein>
    <recommendedName>
        <fullName evidence="5">Receptor ligand binding region domain-containing protein</fullName>
    </recommendedName>
</protein>
<dbReference type="PANTHER" id="PTHR44755:SF8">
    <property type="entry name" value="RECEPTOR LIGAND BINDING REGION DOMAIN-CONTAINING PROTEIN"/>
    <property type="match status" value="1"/>
</dbReference>
<evidence type="ECO:0000256" key="1">
    <source>
        <dbReference type="ARBA" id="ARBA00004370"/>
    </source>
</evidence>
<sequence length="116" mass="12772">MFSFPNLLFRTTASAVLIARDRIIQEQLLPGFDFNFTVLFDQCDEKTAAGLAVTLMRDYKVDAILGPTCSYPAIAAAINAAYYNIPILVWGLSTSSQLNDVERFPTGGIISVNSFR</sequence>
<dbReference type="GO" id="GO:0016020">
    <property type="term" value="C:membrane"/>
    <property type="evidence" value="ECO:0007669"/>
    <property type="project" value="UniProtKB-SubCell"/>
</dbReference>
<dbReference type="PANTHER" id="PTHR44755">
    <property type="entry name" value="NATRIURETIC PEPTIDE RECEPTOR 3-RELATED"/>
    <property type="match status" value="1"/>
</dbReference>
<dbReference type="GO" id="GO:0017046">
    <property type="term" value="F:peptide hormone binding"/>
    <property type="evidence" value="ECO:0007669"/>
    <property type="project" value="TreeGrafter"/>
</dbReference>
<dbReference type="GO" id="GO:0038023">
    <property type="term" value="F:signaling receptor activity"/>
    <property type="evidence" value="ECO:0007669"/>
    <property type="project" value="TreeGrafter"/>
</dbReference>
<dbReference type="SUPFAM" id="SSF53822">
    <property type="entry name" value="Periplasmic binding protein-like I"/>
    <property type="match status" value="1"/>
</dbReference>
<organism evidence="6 7">
    <name type="scientific">Cylicostephanus goldi</name>
    <name type="common">Nematode worm</name>
    <dbReference type="NCBI Taxonomy" id="71465"/>
    <lineage>
        <taxon>Eukaryota</taxon>
        <taxon>Metazoa</taxon>
        <taxon>Ecdysozoa</taxon>
        <taxon>Nematoda</taxon>
        <taxon>Chromadorea</taxon>
        <taxon>Rhabditida</taxon>
        <taxon>Rhabditina</taxon>
        <taxon>Rhabditomorpha</taxon>
        <taxon>Strongyloidea</taxon>
        <taxon>Strongylidae</taxon>
        <taxon>Cylicostephanus</taxon>
    </lineage>
</organism>
<accession>A0A3P7QPE4</accession>
<evidence type="ECO:0000313" key="6">
    <source>
        <dbReference type="EMBL" id="VDN32926.1"/>
    </source>
</evidence>
<dbReference type="GO" id="GO:0007165">
    <property type="term" value="P:signal transduction"/>
    <property type="evidence" value="ECO:0007669"/>
    <property type="project" value="TreeGrafter"/>
</dbReference>
<gene>
    <name evidence="6" type="ORF">CGOC_LOCUS12243</name>
</gene>
<keyword evidence="4" id="KW-0472">Membrane</keyword>
<name>A0A3P7QPE4_CYLGO</name>
<keyword evidence="2" id="KW-0812">Transmembrane</keyword>
<keyword evidence="3" id="KW-1133">Transmembrane helix</keyword>
<feature type="domain" description="Receptor ligand binding region" evidence="5">
    <location>
        <begin position="13"/>
        <end position="106"/>
    </location>
</feature>
<evidence type="ECO:0000256" key="3">
    <source>
        <dbReference type="ARBA" id="ARBA00022989"/>
    </source>
</evidence>